<evidence type="ECO:0000256" key="4">
    <source>
        <dbReference type="ARBA" id="ARBA00022723"/>
    </source>
</evidence>
<dbReference type="PROSITE" id="PS01217">
    <property type="entry name" value="SUCCINYL_COA_LIG_3"/>
    <property type="match status" value="1"/>
</dbReference>
<evidence type="ECO:0000256" key="1">
    <source>
        <dbReference type="ARBA" id="ARBA00005064"/>
    </source>
</evidence>
<reference evidence="14 15" key="1">
    <citation type="submission" date="2017-04" db="EMBL/GenBank/DDBJ databases">
        <title>Genome sequencing of [Candida] sorbophila.</title>
        <authorList>
            <person name="Ahn J.O."/>
        </authorList>
    </citation>
    <scope>NUCLEOTIDE SEQUENCE [LARGE SCALE GENOMIC DNA]</scope>
    <source>
        <strain evidence="14 15">DS02</strain>
    </source>
</reference>
<dbReference type="Gene3D" id="3.30.470.20">
    <property type="entry name" value="ATP-grasp fold, B domain"/>
    <property type="match status" value="1"/>
</dbReference>
<dbReference type="FunFam" id="3.30.470.20:FF:000002">
    <property type="entry name" value="Succinate--CoA ligase [ADP-forming] subunit beta"/>
    <property type="match status" value="1"/>
</dbReference>
<keyword evidence="4 10" id="KW-0479">Metal-binding</keyword>
<dbReference type="GeneID" id="36517188"/>
<keyword evidence="2 10" id="KW-0816">Tricarboxylic acid cycle</keyword>
<protein>
    <recommendedName>
        <fullName evidence="10">Succinate--CoA ligase [ADP-forming] subunit beta, mitochondrial</fullName>
        <ecNumber evidence="10">6.2.1.5</ecNumber>
    </recommendedName>
    <alternativeName>
        <fullName evidence="10">Succinyl-CoA synthetase beta chain</fullName>
        <shortName evidence="10">SCS-beta</shortName>
    </alternativeName>
</protein>
<comment type="subcellular location">
    <subcellularLocation>
        <location evidence="10">Mitochondrion</location>
    </subcellularLocation>
</comment>
<dbReference type="InterPro" id="IPR005809">
    <property type="entry name" value="Succ_CoA_ligase-like_bsu"/>
</dbReference>
<dbReference type="FunFam" id="3.30.1490.20:FF:000004">
    <property type="entry name" value="Succinate--CoA ligase [ADP-forming] subunit beta, mitochondrial"/>
    <property type="match status" value="1"/>
</dbReference>
<comment type="cofactor">
    <cofactor evidence="10">
        <name>Mg(2+)</name>
        <dbReference type="ChEBI" id="CHEBI:18420"/>
    </cofactor>
    <text evidence="10">Binds 1 Mg(2+) ion per subunit.</text>
</comment>
<keyword evidence="15" id="KW-1185">Reference proteome</keyword>
<evidence type="ECO:0000256" key="11">
    <source>
        <dbReference type="RuleBase" id="RU361258"/>
    </source>
</evidence>
<dbReference type="InterPro" id="IPR013650">
    <property type="entry name" value="ATP-grasp_succ-CoA_synth-type"/>
</dbReference>
<keyword evidence="8" id="KW-0809">Transit peptide</keyword>
<evidence type="ECO:0000256" key="10">
    <source>
        <dbReference type="HAMAP-Rule" id="MF_03219"/>
    </source>
</evidence>
<dbReference type="Pfam" id="PF08442">
    <property type="entry name" value="ATP-grasp_2"/>
    <property type="match status" value="1"/>
</dbReference>
<dbReference type="SUPFAM" id="SSF56059">
    <property type="entry name" value="Glutathione synthetase ATP-binding domain-like"/>
    <property type="match status" value="1"/>
</dbReference>
<evidence type="ECO:0000313" key="15">
    <source>
        <dbReference type="Proteomes" id="UP000238350"/>
    </source>
</evidence>
<feature type="binding site" evidence="10">
    <location>
        <position position="228"/>
    </location>
    <ligand>
        <name>Mg(2+)</name>
        <dbReference type="ChEBI" id="CHEBI:18420"/>
    </ligand>
</feature>
<dbReference type="InterPro" id="IPR017866">
    <property type="entry name" value="Succ-CoA_synthase_bsu_CS"/>
</dbReference>
<dbReference type="GO" id="GO:0006104">
    <property type="term" value="P:succinyl-CoA metabolic process"/>
    <property type="evidence" value="ECO:0007669"/>
    <property type="project" value="TreeGrafter"/>
</dbReference>
<dbReference type="EMBL" id="NDIQ01000022">
    <property type="protein sequence ID" value="PRT55820.1"/>
    <property type="molecule type" value="Genomic_DNA"/>
</dbReference>
<dbReference type="RefSeq" id="XP_024665765.1">
    <property type="nucleotide sequence ID" value="XM_024809997.1"/>
</dbReference>
<dbReference type="Gene3D" id="3.30.1490.20">
    <property type="entry name" value="ATP-grasp fold, A domain"/>
    <property type="match status" value="1"/>
</dbReference>
<dbReference type="InterPro" id="IPR013815">
    <property type="entry name" value="ATP_grasp_subdomain_1"/>
</dbReference>
<dbReference type="PANTHER" id="PTHR11815:SF1">
    <property type="entry name" value="SUCCINATE--COA LIGASE [ADP-FORMING] SUBUNIT BETA, MITOCHONDRIAL"/>
    <property type="match status" value="1"/>
</dbReference>
<dbReference type="GO" id="GO:0005524">
    <property type="term" value="F:ATP binding"/>
    <property type="evidence" value="ECO:0007669"/>
    <property type="project" value="UniProtKB-UniRule"/>
</dbReference>
<gene>
    <name evidence="14" type="ORF">B9G98_03440</name>
</gene>
<feature type="binding site" evidence="10">
    <location>
        <begin position="350"/>
        <end position="352"/>
    </location>
    <ligand>
        <name>substrate</name>
        <note>ligand shared with subunit alpha</note>
    </ligand>
</feature>
<dbReference type="FunFam" id="3.40.50.261:FF:000001">
    <property type="entry name" value="Succinate--CoA ligase [ADP-forming] subunit beta"/>
    <property type="match status" value="1"/>
</dbReference>
<comment type="catalytic activity">
    <reaction evidence="10">
        <text>succinate + ATP + CoA = succinyl-CoA + ADP + phosphate</text>
        <dbReference type="Rhea" id="RHEA:17661"/>
        <dbReference type="ChEBI" id="CHEBI:30031"/>
        <dbReference type="ChEBI" id="CHEBI:30616"/>
        <dbReference type="ChEBI" id="CHEBI:43474"/>
        <dbReference type="ChEBI" id="CHEBI:57287"/>
        <dbReference type="ChEBI" id="CHEBI:57292"/>
        <dbReference type="ChEBI" id="CHEBI:456216"/>
        <dbReference type="EC" id="6.2.1.5"/>
    </reaction>
</comment>
<accession>A0A2T0FLH1</accession>
<keyword evidence="3 10" id="KW-0436">Ligase</keyword>
<evidence type="ECO:0000256" key="6">
    <source>
        <dbReference type="ARBA" id="ARBA00022840"/>
    </source>
</evidence>
<dbReference type="GO" id="GO:0000287">
    <property type="term" value="F:magnesium ion binding"/>
    <property type="evidence" value="ECO:0007669"/>
    <property type="project" value="UniProtKB-UniRule"/>
</dbReference>
<dbReference type="Pfam" id="PF00549">
    <property type="entry name" value="Ligase_CoA"/>
    <property type="match status" value="1"/>
</dbReference>
<dbReference type="InterPro" id="IPR016102">
    <property type="entry name" value="Succinyl-CoA_synth-like"/>
</dbReference>
<organism evidence="14 15">
    <name type="scientific">Wickerhamiella sorbophila</name>
    <dbReference type="NCBI Taxonomy" id="45607"/>
    <lineage>
        <taxon>Eukaryota</taxon>
        <taxon>Fungi</taxon>
        <taxon>Dikarya</taxon>
        <taxon>Ascomycota</taxon>
        <taxon>Saccharomycotina</taxon>
        <taxon>Dipodascomycetes</taxon>
        <taxon>Dipodascales</taxon>
        <taxon>Trichomonascaceae</taxon>
        <taxon>Wickerhamiella</taxon>
    </lineage>
</organism>
<evidence type="ECO:0000259" key="12">
    <source>
        <dbReference type="Pfam" id="PF00549"/>
    </source>
</evidence>
<feature type="binding site" evidence="10">
    <location>
        <position position="242"/>
    </location>
    <ligand>
        <name>Mg(2+)</name>
        <dbReference type="ChEBI" id="CHEBI:18420"/>
    </ligand>
</feature>
<dbReference type="NCBIfam" id="TIGR01016">
    <property type="entry name" value="sucCoAbeta"/>
    <property type="match status" value="1"/>
</dbReference>
<evidence type="ECO:0000256" key="9">
    <source>
        <dbReference type="ARBA" id="ARBA00063570"/>
    </source>
</evidence>
<proteinExistence type="inferred from homology"/>
<dbReference type="GO" id="GO:0006099">
    <property type="term" value="P:tricarboxylic acid cycle"/>
    <property type="evidence" value="ECO:0007669"/>
    <property type="project" value="UniProtKB-UniRule"/>
</dbReference>
<evidence type="ECO:0000256" key="8">
    <source>
        <dbReference type="ARBA" id="ARBA00022946"/>
    </source>
</evidence>
<comment type="subunit">
    <text evidence="9">Heterodimer of an alpha and a beta subunit. The beta subunit determines specificity for GTP.</text>
</comment>
<name>A0A2T0FLH1_9ASCO</name>
<dbReference type="Gene3D" id="3.40.50.261">
    <property type="entry name" value="Succinyl-CoA synthetase domains"/>
    <property type="match status" value="1"/>
</dbReference>
<dbReference type="GO" id="GO:0042709">
    <property type="term" value="C:succinate-CoA ligase complex"/>
    <property type="evidence" value="ECO:0007669"/>
    <property type="project" value="TreeGrafter"/>
</dbReference>
<dbReference type="STRING" id="45607.A0A2T0FLH1"/>
<dbReference type="PANTHER" id="PTHR11815">
    <property type="entry name" value="SUCCINYL-COA SYNTHETASE BETA CHAIN"/>
    <property type="match status" value="1"/>
</dbReference>
<dbReference type="HAMAP" id="MF_00558">
    <property type="entry name" value="Succ_CoA_beta"/>
    <property type="match status" value="1"/>
</dbReference>
<dbReference type="GO" id="GO:0004775">
    <property type="term" value="F:succinate-CoA ligase (ADP-forming) activity"/>
    <property type="evidence" value="ECO:0007669"/>
    <property type="project" value="UniProtKB-UniRule"/>
</dbReference>
<keyword evidence="7 10" id="KW-0460">Magnesium</keyword>
<evidence type="ECO:0000259" key="13">
    <source>
        <dbReference type="Pfam" id="PF08442"/>
    </source>
</evidence>
<dbReference type="EC" id="6.2.1.5" evidence="10"/>
<feature type="binding site" evidence="10">
    <location>
        <position position="293"/>
    </location>
    <ligand>
        <name>substrate</name>
        <note>ligand shared with subunit alpha</note>
    </ligand>
</feature>
<feature type="binding site" evidence="10">
    <location>
        <position position="136"/>
    </location>
    <ligand>
        <name>ATP</name>
        <dbReference type="ChEBI" id="CHEBI:30616"/>
    </ligand>
</feature>
<comment type="pathway">
    <text evidence="1 10">Carbohydrate metabolism; tricarboxylic acid cycle; succinate from succinyl-CoA (ligase route): step 1/1.</text>
</comment>
<feature type="domain" description="ATP-grasp fold succinyl-CoA synthetase-type" evidence="13">
    <location>
        <begin position="25"/>
        <end position="231"/>
    </location>
</feature>
<dbReference type="GO" id="GO:0005739">
    <property type="term" value="C:mitochondrion"/>
    <property type="evidence" value="ECO:0007669"/>
    <property type="project" value="UniProtKB-SubCell"/>
</dbReference>
<evidence type="ECO:0000256" key="7">
    <source>
        <dbReference type="ARBA" id="ARBA00022842"/>
    </source>
</evidence>
<dbReference type="NCBIfam" id="NF001913">
    <property type="entry name" value="PRK00696.1"/>
    <property type="match status" value="1"/>
</dbReference>
<keyword evidence="6 10" id="KW-0067">ATP-binding</keyword>
<dbReference type="AlphaFoldDB" id="A0A2T0FLH1"/>
<dbReference type="Proteomes" id="UP000238350">
    <property type="component" value="Unassembled WGS sequence"/>
</dbReference>
<evidence type="ECO:0000256" key="3">
    <source>
        <dbReference type="ARBA" id="ARBA00022598"/>
    </source>
</evidence>
<evidence type="ECO:0000313" key="14">
    <source>
        <dbReference type="EMBL" id="PRT55820.1"/>
    </source>
</evidence>
<comment type="caution">
    <text evidence="14">The sequence shown here is derived from an EMBL/GenBank/DDBJ whole genome shotgun (WGS) entry which is preliminary data.</text>
</comment>
<keyword evidence="5 10" id="KW-0547">Nucleotide-binding</keyword>
<dbReference type="OrthoDB" id="1552at2759"/>
<dbReference type="UniPathway" id="UPA00223">
    <property type="reaction ID" value="UER00999"/>
</dbReference>
<evidence type="ECO:0000256" key="2">
    <source>
        <dbReference type="ARBA" id="ARBA00022532"/>
    </source>
</evidence>
<feature type="binding site" evidence="10">
    <location>
        <begin position="75"/>
        <end position="77"/>
    </location>
    <ligand>
        <name>ATP</name>
        <dbReference type="ChEBI" id="CHEBI:30616"/>
    </ligand>
</feature>
<dbReference type="PIRSF" id="PIRSF001554">
    <property type="entry name" value="SucCS_beta"/>
    <property type="match status" value="1"/>
</dbReference>
<dbReference type="SUPFAM" id="SSF52210">
    <property type="entry name" value="Succinyl-CoA synthetase domains"/>
    <property type="match status" value="1"/>
</dbReference>
<evidence type="ECO:0000256" key="5">
    <source>
        <dbReference type="ARBA" id="ARBA00022741"/>
    </source>
</evidence>
<dbReference type="InterPro" id="IPR005811">
    <property type="entry name" value="SUCC_ACL_C"/>
</dbReference>
<sequence length="433" mass="47147">MMRAGLAKKITPSVRQIVPRRFLSLHEYRSAQLLSQYNIGVPSGKPAFSGKEARQVAQELDSEDLVVKAQALTGGRGKGHFESGLKGGVKMVTSPLEAEMYADAMVGHKIFTKQTGEAGKKVSAVYIVQREFARREAYFSILYDRHLQQPMIVASSQGGMDIEGVAKDTPDAIHTFAIDMDTGVTPEQAAEVATCFGYSAKAEEEAAQTVLNLWKLFDERDCTLVEINPLSELVDNRVMAMDAKLTFDDNAAFRQKEVFEWRDLTQEDPEEVEASKWDLNFIKLDGNIGCLVNGAGLAMATLDIIKLNGGNPANFLDCGGGATAESIEKAFQLILTEPGVTSIFVNIFGGIVRCDAIAAGLIATAQKMHLTVPIVARLQGTNYEEAQELINNSGLKIFSYSDLDAAASQVVKLSQVVQLARESKLNVSFELPL</sequence>
<keyword evidence="10" id="KW-0496">Mitochondrion</keyword>
<comment type="similarity">
    <text evidence="10 11">Belongs to the succinate/malate CoA ligase beta subunit family.</text>
</comment>
<feature type="domain" description="ATP-citrate synthase/succinyl-CoA ligase C-terminal" evidence="12">
    <location>
        <begin position="291"/>
        <end position="411"/>
    </location>
</feature>
<feature type="binding site" evidence="10">
    <location>
        <position position="68"/>
    </location>
    <ligand>
        <name>ATP</name>
        <dbReference type="ChEBI" id="CHEBI:30616"/>
    </ligand>
</feature>
<comment type="function">
    <text evidence="10">Succinyl-CoA synthetase functions in the citric acid cycle (TCA), coupling the hydrolysis of succinyl-CoA to the synthesis of ATP and thus represents the only step of substrate-level phosphorylation in the TCA. The beta subunit provides nucleotide specificity of the enzyme and binds the substrate succinate, while the binding sites for coenzyme A and phosphate are found in the alpha subunit.</text>
</comment>